<dbReference type="Pfam" id="PF00353">
    <property type="entry name" value="HemolysinCabind"/>
    <property type="match status" value="1"/>
</dbReference>
<dbReference type="SUPFAM" id="SSF51120">
    <property type="entry name" value="beta-Roll"/>
    <property type="match status" value="1"/>
</dbReference>
<reference evidence="1 2" key="1">
    <citation type="submission" date="2018-03" db="EMBL/GenBank/DDBJ databases">
        <title>Draft genome of Nitrosomonas supralitoralis APG5.</title>
        <authorList>
            <person name="Urakawa H."/>
            <person name="Lopez J.V."/>
        </authorList>
    </citation>
    <scope>NUCLEOTIDE SEQUENCE [LARGE SCALE GENOMIC DNA]</scope>
    <source>
        <strain evidence="1 2">APG5</strain>
    </source>
</reference>
<sequence>MLYILNGKNGLDVLNGKAGNNVLTGGLGNEIFRFTTKNHFDTITDYNVANDTIQLENAVFT</sequence>
<dbReference type="Gene3D" id="2.150.10.10">
    <property type="entry name" value="Serralysin-like metalloprotease, C-terminal"/>
    <property type="match status" value="1"/>
</dbReference>
<dbReference type="EMBL" id="PXXU01000016">
    <property type="protein sequence ID" value="PSJ17628.1"/>
    <property type="molecule type" value="Genomic_DNA"/>
</dbReference>
<evidence type="ECO:0000313" key="2">
    <source>
        <dbReference type="Proteomes" id="UP000241912"/>
    </source>
</evidence>
<gene>
    <name evidence="1" type="ORF">C7H79_06910</name>
</gene>
<evidence type="ECO:0000313" key="1">
    <source>
        <dbReference type="EMBL" id="PSJ17628.1"/>
    </source>
</evidence>
<name>A0A2P7NW08_9PROT</name>
<dbReference type="InterPro" id="IPR001343">
    <property type="entry name" value="Hemolysn_Ca-bd"/>
</dbReference>
<dbReference type="RefSeq" id="WP_106706562.1">
    <property type="nucleotide sequence ID" value="NZ_PXXU01000016.1"/>
</dbReference>
<dbReference type="Proteomes" id="UP000241912">
    <property type="component" value="Unassembled WGS sequence"/>
</dbReference>
<dbReference type="GO" id="GO:0005509">
    <property type="term" value="F:calcium ion binding"/>
    <property type="evidence" value="ECO:0007669"/>
    <property type="project" value="InterPro"/>
</dbReference>
<keyword evidence="2" id="KW-1185">Reference proteome</keyword>
<dbReference type="AlphaFoldDB" id="A0A2P7NW08"/>
<protein>
    <submittedName>
        <fullName evidence="1">Uncharacterized protein</fullName>
    </submittedName>
</protein>
<organism evidence="1 2">
    <name type="scientific">Nitrosomonas supralitoralis</name>
    <dbReference type="NCBI Taxonomy" id="2116706"/>
    <lineage>
        <taxon>Bacteria</taxon>
        <taxon>Pseudomonadati</taxon>
        <taxon>Pseudomonadota</taxon>
        <taxon>Betaproteobacteria</taxon>
        <taxon>Nitrosomonadales</taxon>
        <taxon>Nitrosomonadaceae</taxon>
        <taxon>Nitrosomonas</taxon>
    </lineage>
</organism>
<dbReference type="InterPro" id="IPR011049">
    <property type="entry name" value="Serralysin-like_metalloprot_C"/>
</dbReference>
<accession>A0A2P7NW08</accession>
<proteinExistence type="predicted"/>
<comment type="caution">
    <text evidence="1">The sequence shown here is derived from an EMBL/GenBank/DDBJ whole genome shotgun (WGS) entry which is preliminary data.</text>
</comment>